<proteinExistence type="predicted"/>
<dbReference type="EMBL" id="JAYLLN010000022">
    <property type="protein sequence ID" value="MEI5985237.1"/>
    <property type="molecule type" value="Genomic_DNA"/>
</dbReference>
<organism evidence="1 2">
    <name type="scientific">Sphingobacterium tenebrionis</name>
    <dbReference type="NCBI Taxonomy" id="3111775"/>
    <lineage>
        <taxon>Bacteria</taxon>
        <taxon>Pseudomonadati</taxon>
        <taxon>Bacteroidota</taxon>
        <taxon>Sphingobacteriia</taxon>
        <taxon>Sphingobacteriales</taxon>
        <taxon>Sphingobacteriaceae</taxon>
        <taxon>Sphingobacterium</taxon>
    </lineage>
</organism>
<reference evidence="1 2" key="1">
    <citation type="submission" date="2024-01" db="EMBL/GenBank/DDBJ databases">
        <title>Sphingobacterium tenebrionis sp. nov., a novel endophyte isolated from tenebrio molitor intestines.</title>
        <authorList>
            <person name="Zhang C."/>
        </authorList>
    </citation>
    <scope>NUCLEOTIDE SEQUENCE [LARGE SCALE GENOMIC DNA]</scope>
    <source>
        <strain evidence="1 2">PU5-4</strain>
    </source>
</reference>
<comment type="caution">
    <text evidence="1">The sequence shown here is derived from an EMBL/GenBank/DDBJ whole genome shotgun (WGS) entry which is preliminary data.</text>
</comment>
<dbReference type="Proteomes" id="UP001363035">
    <property type="component" value="Unassembled WGS sequence"/>
</dbReference>
<evidence type="ECO:0000313" key="1">
    <source>
        <dbReference type="EMBL" id="MEI5985237.1"/>
    </source>
</evidence>
<keyword evidence="2" id="KW-1185">Reference proteome</keyword>
<name>A0ABU8I698_9SPHI</name>
<dbReference type="RefSeq" id="WP_134776897.1">
    <property type="nucleotide sequence ID" value="NZ_JAYLLN010000022.1"/>
</dbReference>
<protein>
    <submittedName>
        <fullName evidence="1">HAD domain-containing protein</fullName>
    </submittedName>
</protein>
<evidence type="ECO:0000313" key="2">
    <source>
        <dbReference type="Proteomes" id="UP001363035"/>
    </source>
</evidence>
<accession>A0ABU8I698</accession>
<gene>
    <name evidence="1" type="ORF">VJ786_10010</name>
</gene>
<dbReference type="Pfam" id="PF18143">
    <property type="entry name" value="HAD_SAK_2"/>
    <property type="match status" value="1"/>
</dbReference>
<sequence length="166" mass="19576">MIVFLDIDGVMVHANPHRKVELEDDGFYKFNELAVDILKSILYTSKDEIILSTSHRFKYNIAQWKQIFHRRGLKFKNVSILGNNSSIVNKDNNIRLPINRRTEIFNYIQFHNYRSEDIIIIDDDKSLNDLPNKFKERLVLTNPYTGLNNINPLKEVLNRKTKSIKI</sequence>